<protein>
    <submittedName>
        <fullName evidence="2">Uncharacterized protein</fullName>
    </submittedName>
</protein>
<proteinExistence type="predicted"/>
<feature type="region of interest" description="Disordered" evidence="1">
    <location>
        <begin position="1"/>
        <end position="35"/>
    </location>
</feature>
<evidence type="ECO:0000313" key="2">
    <source>
        <dbReference type="EMBL" id="EMP37956.1"/>
    </source>
</evidence>
<organism evidence="2 3">
    <name type="scientific">Chelonia mydas</name>
    <name type="common">Green sea-turtle</name>
    <name type="synonym">Chelonia agassizi</name>
    <dbReference type="NCBI Taxonomy" id="8469"/>
    <lineage>
        <taxon>Eukaryota</taxon>
        <taxon>Metazoa</taxon>
        <taxon>Chordata</taxon>
        <taxon>Craniata</taxon>
        <taxon>Vertebrata</taxon>
        <taxon>Euteleostomi</taxon>
        <taxon>Archelosauria</taxon>
        <taxon>Testudinata</taxon>
        <taxon>Testudines</taxon>
        <taxon>Cryptodira</taxon>
        <taxon>Durocryptodira</taxon>
        <taxon>Americhelydia</taxon>
        <taxon>Chelonioidea</taxon>
        <taxon>Cheloniidae</taxon>
        <taxon>Chelonia</taxon>
    </lineage>
</organism>
<gene>
    <name evidence="2" type="ORF">UY3_04848</name>
</gene>
<dbReference type="Proteomes" id="UP000031443">
    <property type="component" value="Unassembled WGS sequence"/>
</dbReference>
<dbReference type="EMBL" id="KB520916">
    <property type="protein sequence ID" value="EMP37956.1"/>
    <property type="molecule type" value="Genomic_DNA"/>
</dbReference>
<name>M7BJ73_CHEMY</name>
<dbReference type="AlphaFoldDB" id="M7BJ73"/>
<accession>M7BJ73</accession>
<sequence length="113" mass="12650">MGLRMLPLPEHQLRTPIGQEPRPKGAVGPVPAGQTTVQEQQYDPLLMLQNLKVAHLQLGLAELLSFPCCYSLFLDTGTEQDSQSGPNHCNCNILMGDESRGRENDDWQIYQFI</sequence>
<evidence type="ECO:0000256" key="1">
    <source>
        <dbReference type="SAM" id="MobiDB-lite"/>
    </source>
</evidence>
<evidence type="ECO:0000313" key="3">
    <source>
        <dbReference type="Proteomes" id="UP000031443"/>
    </source>
</evidence>
<keyword evidence="3" id="KW-1185">Reference proteome</keyword>
<reference evidence="3" key="1">
    <citation type="journal article" date="2013" name="Nat. Genet.">
        <title>The draft genomes of soft-shell turtle and green sea turtle yield insights into the development and evolution of the turtle-specific body plan.</title>
        <authorList>
            <person name="Wang Z."/>
            <person name="Pascual-Anaya J."/>
            <person name="Zadissa A."/>
            <person name="Li W."/>
            <person name="Niimura Y."/>
            <person name="Huang Z."/>
            <person name="Li C."/>
            <person name="White S."/>
            <person name="Xiong Z."/>
            <person name="Fang D."/>
            <person name="Wang B."/>
            <person name="Ming Y."/>
            <person name="Chen Y."/>
            <person name="Zheng Y."/>
            <person name="Kuraku S."/>
            <person name="Pignatelli M."/>
            <person name="Herrero J."/>
            <person name="Beal K."/>
            <person name="Nozawa M."/>
            <person name="Li Q."/>
            <person name="Wang J."/>
            <person name="Zhang H."/>
            <person name="Yu L."/>
            <person name="Shigenobu S."/>
            <person name="Wang J."/>
            <person name="Liu J."/>
            <person name="Flicek P."/>
            <person name="Searle S."/>
            <person name="Wang J."/>
            <person name="Kuratani S."/>
            <person name="Yin Y."/>
            <person name="Aken B."/>
            <person name="Zhang G."/>
            <person name="Irie N."/>
        </authorList>
    </citation>
    <scope>NUCLEOTIDE SEQUENCE [LARGE SCALE GENOMIC DNA]</scope>
</reference>